<name>A0A8E2ARF4_9APHY</name>
<accession>A0A8E2ARF4</accession>
<dbReference type="GO" id="GO:0008270">
    <property type="term" value="F:zinc ion binding"/>
    <property type="evidence" value="ECO:0007669"/>
    <property type="project" value="InterPro"/>
</dbReference>
<feature type="region of interest" description="Disordered" evidence="1">
    <location>
        <begin position="224"/>
        <end position="250"/>
    </location>
</feature>
<dbReference type="InterPro" id="IPR001138">
    <property type="entry name" value="Zn2Cys6_DnaBD"/>
</dbReference>
<organism evidence="2 3">
    <name type="scientific">Obba rivulosa</name>
    <dbReference type="NCBI Taxonomy" id="1052685"/>
    <lineage>
        <taxon>Eukaryota</taxon>
        <taxon>Fungi</taxon>
        <taxon>Dikarya</taxon>
        <taxon>Basidiomycota</taxon>
        <taxon>Agaricomycotina</taxon>
        <taxon>Agaricomycetes</taxon>
        <taxon>Polyporales</taxon>
        <taxon>Gelatoporiaceae</taxon>
        <taxon>Obba</taxon>
    </lineage>
</organism>
<reference evidence="2 3" key="1">
    <citation type="submission" date="2016-07" db="EMBL/GenBank/DDBJ databases">
        <title>Draft genome of the white-rot fungus Obba rivulosa 3A-2.</title>
        <authorList>
            <consortium name="DOE Joint Genome Institute"/>
            <person name="Miettinen O."/>
            <person name="Riley R."/>
            <person name="Acob R."/>
            <person name="Barry K."/>
            <person name="Cullen D."/>
            <person name="De Vries R."/>
            <person name="Hainaut M."/>
            <person name="Hatakka A."/>
            <person name="Henrissat B."/>
            <person name="Hilden K."/>
            <person name="Kuo R."/>
            <person name="Labutti K."/>
            <person name="Lipzen A."/>
            <person name="Makela M.R."/>
            <person name="Sandor L."/>
            <person name="Spatafora J.W."/>
            <person name="Grigoriev I.V."/>
            <person name="Hibbett D.S."/>
        </authorList>
    </citation>
    <scope>NUCLEOTIDE SEQUENCE [LARGE SCALE GENOMIC DNA]</scope>
    <source>
        <strain evidence="2 3">3A-2</strain>
    </source>
</reference>
<evidence type="ECO:0000313" key="2">
    <source>
        <dbReference type="EMBL" id="OCH87005.1"/>
    </source>
</evidence>
<keyword evidence="3" id="KW-1185">Reference proteome</keyword>
<dbReference type="AlphaFoldDB" id="A0A8E2ARF4"/>
<dbReference type="EMBL" id="KV722503">
    <property type="protein sequence ID" value="OCH87005.1"/>
    <property type="molecule type" value="Genomic_DNA"/>
</dbReference>
<gene>
    <name evidence="2" type="ORF">OBBRIDRAFT_890100</name>
</gene>
<evidence type="ECO:0008006" key="4">
    <source>
        <dbReference type="Google" id="ProtNLM"/>
    </source>
</evidence>
<dbReference type="Proteomes" id="UP000250043">
    <property type="component" value="Unassembled WGS sequence"/>
</dbReference>
<protein>
    <recommendedName>
        <fullName evidence="4">Zn(2)-C6 fungal-type domain-containing protein</fullName>
    </recommendedName>
</protein>
<dbReference type="GO" id="GO:0000981">
    <property type="term" value="F:DNA-binding transcription factor activity, RNA polymerase II-specific"/>
    <property type="evidence" value="ECO:0007669"/>
    <property type="project" value="InterPro"/>
</dbReference>
<feature type="compositionally biased region" description="Basic residues" evidence="1">
    <location>
        <begin position="237"/>
        <end position="250"/>
    </location>
</feature>
<proteinExistence type="predicted"/>
<evidence type="ECO:0000256" key="1">
    <source>
        <dbReference type="SAM" id="MobiDB-lite"/>
    </source>
</evidence>
<sequence>MLTRATSESLPRPWQPLRAGQQMLDPLDLDSRGWQVTPKPLQESIVYEVFITQQPSHSAETGEYTSTSLTPFINVPWERRGEHFQVASPELLPVVPDQELLEIFAEQREVLETDPFGWKQLAMEMAVAAMDDTATMGLQSDAPLAGPSSREVIDTAAGSAGTRIVPKIDKYGTSCLRCRKGKMRCEKAAEGGPCIGCRKAAASALRRSKEKVVCDFAWEVSHRGRPKGVRNGQGKNQKQKQKRDKGKRRA</sequence>
<dbReference type="CDD" id="cd00067">
    <property type="entry name" value="GAL4"/>
    <property type="match status" value="1"/>
</dbReference>
<evidence type="ECO:0000313" key="3">
    <source>
        <dbReference type="Proteomes" id="UP000250043"/>
    </source>
</evidence>